<evidence type="ECO:0000256" key="6">
    <source>
        <dbReference type="ARBA" id="ARBA00022723"/>
    </source>
</evidence>
<dbReference type="Proteomes" id="UP000252519">
    <property type="component" value="Unassembled WGS sequence"/>
</dbReference>
<keyword evidence="5" id="KW-0597">Phosphoprotein</keyword>
<accession>A0A368GP17</accession>
<comment type="cofactor">
    <cofactor evidence="2">
        <name>Mg(2+)</name>
        <dbReference type="ChEBI" id="CHEBI:18420"/>
    </cofactor>
</comment>
<evidence type="ECO:0000256" key="10">
    <source>
        <dbReference type="SAM" id="MobiDB-lite"/>
    </source>
</evidence>
<evidence type="ECO:0000256" key="1">
    <source>
        <dbReference type="ARBA" id="ARBA00000443"/>
    </source>
</evidence>
<dbReference type="InterPro" id="IPR016055">
    <property type="entry name" value="A-D-PHexomutase_a/b/a-I/II/III"/>
</dbReference>
<evidence type="ECO:0000256" key="9">
    <source>
        <dbReference type="RuleBase" id="RU004326"/>
    </source>
</evidence>
<comment type="catalytic activity">
    <reaction evidence="1">
        <text>alpha-D-glucose 1-phosphate = alpha-D-glucose 6-phosphate</text>
        <dbReference type="Rhea" id="RHEA:23536"/>
        <dbReference type="ChEBI" id="CHEBI:58225"/>
        <dbReference type="ChEBI" id="CHEBI:58601"/>
        <dbReference type="EC" id="5.4.2.2"/>
    </reaction>
</comment>
<dbReference type="Gene3D" id="3.40.120.10">
    <property type="entry name" value="Alpha-D-Glucose-1,6-Bisphosphate, subunit A, domain 3"/>
    <property type="match status" value="3"/>
</dbReference>
<dbReference type="InterPro" id="IPR016066">
    <property type="entry name" value="A-D-PHexomutase_CS"/>
</dbReference>
<feature type="domain" description="Alpha-D-phosphohexomutase alpha/beta/alpha" evidence="13">
    <location>
        <begin position="329"/>
        <end position="425"/>
    </location>
</feature>
<evidence type="ECO:0000259" key="11">
    <source>
        <dbReference type="Pfam" id="PF02878"/>
    </source>
</evidence>
<dbReference type="AlphaFoldDB" id="A0A368GP17"/>
<keyword evidence="15" id="KW-1185">Reference proteome</keyword>
<dbReference type="InterPro" id="IPR005844">
    <property type="entry name" value="A-D-PHexomutase_a/b/a-I"/>
</dbReference>
<evidence type="ECO:0000256" key="5">
    <source>
        <dbReference type="ARBA" id="ARBA00022553"/>
    </source>
</evidence>
<keyword evidence="7 9" id="KW-0460">Magnesium</keyword>
<sequence>MVRIETVSTKPFQGQKPGTSGLRKRVPEFQQEHYTENFIQAVLDGGLASKKKGAVLVVGGDGRFLSMEAVNVIIKIAAANGVGRLIIGQNGFLSTPAVSNLIRKGFEGKKIDGGIILTASHNPGGPKGDFGIKFNCENGGPAPDAVTNAIYEITTKMSTYSICPDLQCNFTKIGRSEFDVDGVGHFTVDVIDSVKDYVELMQKIFDFGKIKSLISGQLTGKKFEMLIDSMHGATGPYVSTILCDILGVESRGCMRTVPKPDFGGGHPDPNLTYAKHLVEQMSKGEHDFGAAFDGDGDRNMILGKNGFFVTPSDSLAVIADNLGCIPYFQSRKVAGFARSMPTAGAVDLVAKAKGLEVFETPTGWKYFGNLMDAGRIYLCGEESFGTGSDHIREKDGVWAMLAWLQILAEKKNSVEGIVKDHWKRYGRNVFTRYDYENVDASGANLLMTFLEAQMAAFVDKELSANNVTYKVQLADNFQYNDPVDGSVASKQGLRIVFVDGSRLVFRLSGTGSAGATIRLYVDSYIPPTDTEKLFAPAQDLLKPLVLIALDMCKMEQFTGRKAPTVIT</sequence>
<dbReference type="Pfam" id="PF02878">
    <property type="entry name" value="PGM_PMM_I"/>
    <property type="match status" value="1"/>
</dbReference>
<gene>
    <name evidence="14" type="ORF">ANCCAN_08962</name>
</gene>
<dbReference type="OrthoDB" id="2291at2759"/>
<evidence type="ECO:0000256" key="2">
    <source>
        <dbReference type="ARBA" id="ARBA00001946"/>
    </source>
</evidence>
<dbReference type="EC" id="5.4.2.2" evidence="4"/>
<evidence type="ECO:0000256" key="7">
    <source>
        <dbReference type="ARBA" id="ARBA00022842"/>
    </source>
</evidence>
<dbReference type="FunFam" id="3.40.120.10:FF:000005">
    <property type="entry name" value="Phosphoglucomutase 5"/>
    <property type="match status" value="1"/>
</dbReference>
<dbReference type="Gene3D" id="3.30.310.50">
    <property type="entry name" value="Alpha-D-phosphohexomutase, C-terminal domain"/>
    <property type="match status" value="1"/>
</dbReference>
<evidence type="ECO:0000313" key="14">
    <source>
        <dbReference type="EMBL" id="RCN45029.1"/>
    </source>
</evidence>
<name>A0A368GP17_ANCCA</name>
<dbReference type="FunFam" id="3.40.120.10:FF:000040">
    <property type="entry name" value="Phosphoglucomutase A"/>
    <property type="match status" value="1"/>
</dbReference>
<evidence type="ECO:0000259" key="12">
    <source>
        <dbReference type="Pfam" id="PF02879"/>
    </source>
</evidence>
<evidence type="ECO:0000256" key="4">
    <source>
        <dbReference type="ARBA" id="ARBA00012728"/>
    </source>
</evidence>
<dbReference type="InterPro" id="IPR036900">
    <property type="entry name" value="A-D-PHexomutase_C_sf"/>
</dbReference>
<evidence type="ECO:0000259" key="13">
    <source>
        <dbReference type="Pfam" id="PF02880"/>
    </source>
</evidence>
<dbReference type="STRING" id="29170.A0A368GP17"/>
<dbReference type="GO" id="GO:0004614">
    <property type="term" value="F:phosphoglucomutase activity"/>
    <property type="evidence" value="ECO:0007669"/>
    <property type="project" value="UniProtKB-EC"/>
</dbReference>
<dbReference type="GO" id="GO:0005975">
    <property type="term" value="P:carbohydrate metabolic process"/>
    <property type="evidence" value="ECO:0007669"/>
    <property type="project" value="InterPro"/>
</dbReference>
<dbReference type="GO" id="GO:0005829">
    <property type="term" value="C:cytosol"/>
    <property type="evidence" value="ECO:0007669"/>
    <property type="project" value="TreeGrafter"/>
</dbReference>
<reference evidence="14 15" key="1">
    <citation type="submission" date="2014-10" db="EMBL/GenBank/DDBJ databases">
        <title>Draft genome of the hookworm Ancylostoma caninum.</title>
        <authorList>
            <person name="Mitreva M."/>
        </authorList>
    </citation>
    <scope>NUCLEOTIDE SEQUENCE [LARGE SCALE GENOMIC DNA]</scope>
    <source>
        <strain evidence="14 15">Baltimore</strain>
    </source>
</reference>
<dbReference type="InterPro" id="IPR045244">
    <property type="entry name" value="PGM"/>
</dbReference>
<feature type="domain" description="Alpha-D-phosphohexomutase alpha/beta/alpha" evidence="11">
    <location>
        <begin position="15"/>
        <end position="159"/>
    </location>
</feature>
<comment type="similarity">
    <text evidence="3 9">Belongs to the phosphohexose mutase family.</text>
</comment>
<dbReference type="Pfam" id="PF02879">
    <property type="entry name" value="PGM_PMM_II"/>
    <property type="match status" value="1"/>
</dbReference>
<dbReference type="EMBL" id="JOJR01000113">
    <property type="protein sequence ID" value="RCN45029.1"/>
    <property type="molecule type" value="Genomic_DNA"/>
</dbReference>
<feature type="region of interest" description="Disordered" evidence="10">
    <location>
        <begin position="1"/>
        <end position="22"/>
    </location>
</feature>
<protein>
    <recommendedName>
        <fullName evidence="4">phosphoglucomutase (alpha-D-glucose-1,6-bisphosphate-dependent)</fullName>
        <ecNumber evidence="4">5.4.2.2</ecNumber>
    </recommendedName>
</protein>
<dbReference type="InterPro" id="IPR005846">
    <property type="entry name" value="A-D-PHexomutase_a/b/a-III"/>
</dbReference>
<dbReference type="SUPFAM" id="SSF53738">
    <property type="entry name" value="Phosphoglucomutase, first 3 domains"/>
    <property type="match status" value="3"/>
</dbReference>
<proteinExistence type="inferred from homology"/>
<feature type="compositionally biased region" description="Polar residues" evidence="10">
    <location>
        <begin position="1"/>
        <end position="18"/>
    </location>
</feature>
<dbReference type="Pfam" id="PF24947">
    <property type="entry name" value="PGM1_C_vert_fung"/>
    <property type="match status" value="1"/>
</dbReference>
<evidence type="ECO:0000313" key="15">
    <source>
        <dbReference type="Proteomes" id="UP000252519"/>
    </source>
</evidence>
<dbReference type="PANTHER" id="PTHR22573:SF2">
    <property type="entry name" value="PHOSPHOGLUCOMUTASE"/>
    <property type="match status" value="1"/>
</dbReference>
<dbReference type="SUPFAM" id="SSF55957">
    <property type="entry name" value="Phosphoglucomutase, C-terminal domain"/>
    <property type="match status" value="1"/>
</dbReference>
<dbReference type="FunFam" id="3.30.310.50:FF:000002">
    <property type="entry name" value="Phosphoglucomutase 5"/>
    <property type="match status" value="1"/>
</dbReference>
<evidence type="ECO:0000256" key="8">
    <source>
        <dbReference type="ARBA" id="ARBA00023235"/>
    </source>
</evidence>
<dbReference type="NCBIfam" id="NF005737">
    <property type="entry name" value="PRK07564.1-1"/>
    <property type="match status" value="1"/>
</dbReference>
<dbReference type="InterPro" id="IPR005841">
    <property type="entry name" value="Alpha-D-phosphohexomutase_SF"/>
</dbReference>
<feature type="domain" description="Alpha-D-phosphohexomutase alpha/beta/alpha" evidence="12">
    <location>
        <begin position="200"/>
        <end position="306"/>
    </location>
</feature>
<keyword evidence="8" id="KW-0413">Isomerase</keyword>
<dbReference type="Pfam" id="PF02880">
    <property type="entry name" value="PGM_PMM_III"/>
    <property type="match status" value="1"/>
</dbReference>
<organism evidence="14 15">
    <name type="scientific">Ancylostoma caninum</name>
    <name type="common">Dog hookworm</name>
    <dbReference type="NCBI Taxonomy" id="29170"/>
    <lineage>
        <taxon>Eukaryota</taxon>
        <taxon>Metazoa</taxon>
        <taxon>Ecdysozoa</taxon>
        <taxon>Nematoda</taxon>
        <taxon>Chromadorea</taxon>
        <taxon>Rhabditida</taxon>
        <taxon>Rhabditina</taxon>
        <taxon>Rhabditomorpha</taxon>
        <taxon>Strongyloidea</taxon>
        <taxon>Ancylostomatidae</taxon>
        <taxon>Ancylostomatinae</taxon>
        <taxon>Ancylostoma</taxon>
    </lineage>
</organism>
<dbReference type="InterPro" id="IPR005845">
    <property type="entry name" value="A-D-PHexomutase_a/b/a-II"/>
</dbReference>
<evidence type="ECO:0000256" key="3">
    <source>
        <dbReference type="ARBA" id="ARBA00010231"/>
    </source>
</evidence>
<dbReference type="PROSITE" id="PS00710">
    <property type="entry name" value="PGM_PMM"/>
    <property type="match status" value="1"/>
</dbReference>
<dbReference type="PRINTS" id="PR00509">
    <property type="entry name" value="PGMPMM"/>
</dbReference>
<dbReference type="GO" id="GO:0000287">
    <property type="term" value="F:magnesium ion binding"/>
    <property type="evidence" value="ECO:0007669"/>
    <property type="project" value="InterPro"/>
</dbReference>
<dbReference type="CDD" id="cd03085">
    <property type="entry name" value="PGM1"/>
    <property type="match status" value="1"/>
</dbReference>
<dbReference type="PANTHER" id="PTHR22573">
    <property type="entry name" value="PHOSPHOHEXOMUTASE FAMILY MEMBER"/>
    <property type="match status" value="1"/>
</dbReference>
<keyword evidence="6 9" id="KW-0479">Metal-binding</keyword>
<comment type="caution">
    <text evidence="14">The sequence shown here is derived from an EMBL/GenBank/DDBJ whole genome shotgun (WGS) entry which is preliminary data.</text>
</comment>
<dbReference type="FunFam" id="3.40.120.10:FF:000004">
    <property type="entry name" value="Phosphoglucomutase 5"/>
    <property type="match status" value="1"/>
</dbReference>